<dbReference type="EMBL" id="LAZR01065893">
    <property type="protein sequence ID" value="KKK54644.1"/>
    <property type="molecule type" value="Genomic_DNA"/>
</dbReference>
<sequence length="68" mass="7567">MPFDQGRIGDLNPDLLQQFMAQVTLTSDEETELAITPSEILLKFADWCYDQGVAEGVTEADTFAEQGR</sequence>
<evidence type="ECO:0000313" key="1">
    <source>
        <dbReference type="EMBL" id="KKK54644.1"/>
    </source>
</evidence>
<name>A0A0F8YKE2_9ZZZZ</name>
<dbReference type="AlphaFoldDB" id="A0A0F8YKE2"/>
<protein>
    <submittedName>
        <fullName evidence="1">Uncharacterized protein</fullName>
    </submittedName>
</protein>
<comment type="caution">
    <text evidence="1">The sequence shown here is derived from an EMBL/GenBank/DDBJ whole genome shotgun (WGS) entry which is preliminary data.</text>
</comment>
<accession>A0A0F8YKE2</accession>
<reference evidence="1" key="1">
    <citation type="journal article" date="2015" name="Nature">
        <title>Complex archaea that bridge the gap between prokaryotes and eukaryotes.</title>
        <authorList>
            <person name="Spang A."/>
            <person name="Saw J.H."/>
            <person name="Jorgensen S.L."/>
            <person name="Zaremba-Niedzwiedzka K."/>
            <person name="Martijn J."/>
            <person name="Lind A.E."/>
            <person name="van Eijk R."/>
            <person name="Schleper C."/>
            <person name="Guy L."/>
            <person name="Ettema T.J."/>
        </authorList>
    </citation>
    <scope>NUCLEOTIDE SEQUENCE</scope>
</reference>
<organism evidence="1">
    <name type="scientific">marine sediment metagenome</name>
    <dbReference type="NCBI Taxonomy" id="412755"/>
    <lineage>
        <taxon>unclassified sequences</taxon>
        <taxon>metagenomes</taxon>
        <taxon>ecological metagenomes</taxon>
    </lineage>
</organism>
<gene>
    <name evidence="1" type="ORF">LCGC14_3082630</name>
</gene>
<proteinExistence type="predicted"/>